<dbReference type="Proteomes" id="UP001229025">
    <property type="component" value="Unassembled WGS sequence"/>
</dbReference>
<evidence type="ECO:0000313" key="2">
    <source>
        <dbReference type="Proteomes" id="UP001229025"/>
    </source>
</evidence>
<proteinExistence type="predicted"/>
<reference evidence="2" key="1">
    <citation type="submission" date="2023-07" db="EMBL/GenBank/DDBJ databases">
        <title>Genome-based characterization of strain KMM 296 and proposal for reclassification of Cobetia litoralis and Cobetia pacifica, and emended description of the species Cobetia amphilecti and Cobetia marina.</title>
        <authorList>
            <person name="Balabanova L."/>
            <person name="Nedashkovskaya O."/>
        </authorList>
    </citation>
    <scope>NUCLEOTIDE SEQUENCE [LARGE SCALE GENOMIC DNA]</scope>
    <source>
        <strain evidence="2">NRIC 0815</strain>
    </source>
</reference>
<evidence type="ECO:0008006" key="3">
    <source>
        <dbReference type="Google" id="ProtNLM"/>
    </source>
</evidence>
<organism evidence="1 2">
    <name type="scientific">Cobetia amphilecti</name>
    <dbReference type="NCBI Taxonomy" id="1055104"/>
    <lineage>
        <taxon>Bacteria</taxon>
        <taxon>Pseudomonadati</taxon>
        <taxon>Pseudomonadota</taxon>
        <taxon>Gammaproteobacteria</taxon>
        <taxon>Oceanospirillales</taxon>
        <taxon>Halomonadaceae</taxon>
        <taxon>Cobetia</taxon>
    </lineage>
</organism>
<gene>
    <name evidence="1" type="ORF">QLT01_02250</name>
</gene>
<accession>A0ABT6ULB2</accession>
<keyword evidence="2" id="KW-1185">Reference proteome</keyword>
<dbReference type="EMBL" id="JASCSA010000002">
    <property type="protein sequence ID" value="MDI5883176.1"/>
    <property type="molecule type" value="Genomic_DNA"/>
</dbReference>
<sequence length="186" mass="20585">MQRIEDMGLAETFRLVERLPEGVRRQQALAHALDELLEEEIEYRTGLRHQNAGWHQVSSVGGMGEGRGECTGLVDHVGKAAERYQQESQWRTMAAALLSRLSDRQRMAVLLAAYAIPPVQHCQSPRMMTQSQAVSAQVAILARLGWVPGAVKVAEPFSTVKSLQRAATRARESLLHMVLSQAEMAA</sequence>
<evidence type="ECO:0000313" key="1">
    <source>
        <dbReference type="EMBL" id="MDI5883176.1"/>
    </source>
</evidence>
<name>A0ABT6ULB2_9GAMM</name>
<comment type="caution">
    <text evidence="1">The sequence shown here is derived from an EMBL/GenBank/DDBJ whole genome shotgun (WGS) entry which is preliminary data.</text>
</comment>
<dbReference type="RefSeq" id="WP_284726236.1">
    <property type="nucleotide sequence ID" value="NZ_JASCSA010000002.1"/>
</dbReference>
<protein>
    <recommendedName>
        <fullName evidence="3">ArsR family transcriptional regulator</fullName>
    </recommendedName>
</protein>